<dbReference type="GO" id="GO:0004019">
    <property type="term" value="F:adenylosuccinate synthase activity"/>
    <property type="evidence" value="ECO:0007669"/>
    <property type="project" value="UniProtKB-UniRule"/>
</dbReference>
<feature type="binding site" evidence="8">
    <location>
        <position position="39"/>
    </location>
    <ligand>
        <name>Mg(2+)</name>
        <dbReference type="ChEBI" id="CHEBI:18420"/>
    </ligand>
</feature>
<dbReference type="InterPro" id="IPR042109">
    <property type="entry name" value="Adenylosuccinate_synth_dom1"/>
</dbReference>
<feature type="active site" description="Proton acceptor" evidence="8">
    <location>
        <position position="12"/>
    </location>
</feature>
<dbReference type="SUPFAM" id="SSF52540">
    <property type="entry name" value="P-loop containing nucleoside triphosphate hydrolases"/>
    <property type="match status" value="1"/>
</dbReference>
<dbReference type="AlphaFoldDB" id="A0A0S2W475"/>
<organism evidence="9 10">
    <name type="scientific">Intestinimonas butyriciproducens</name>
    <dbReference type="NCBI Taxonomy" id="1297617"/>
    <lineage>
        <taxon>Bacteria</taxon>
        <taxon>Bacillati</taxon>
        <taxon>Bacillota</taxon>
        <taxon>Clostridia</taxon>
        <taxon>Eubacteriales</taxon>
        <taxon>Intestinimonas</taxon>
    </lineage>
</organism>
<dbReference type="InterPro" id="IPR042110">
    <property type="entry name" value="Adenylosuccinate_synth_dom2"/>
</dbReference>
<dbReference type="InterPro" id="IPR001114">
    <property type="entry name" value="Adenylosuccinate_synthetase"/>
</dbReference>
<dbReference type="RefSeq" id="WP_058117768.1">
    <property type="nucleotide sequence ID" value="NZ_CP011307.1"/>
</dbReference>
<dbReference type="HAMAP" id="MF_00011">
    <property type="entry name" value="Adenylosucc_synth"/>
    <property type="match status" value="1"/>
</dbReference>
<feature type="binding site" evidence="8">
    <location>
        <position position="12"/>
    </location>
    <ligand>
        <name>Mg(2+)</name>
        <dbReference type="ChEBI" id="CHEBI:18420"/>
    </ligand>
</feature>
<dbReference type="SMART" id="SM00788">
    <property type="entry name" value="Adenylsucc_synt"/>
    <property type="match status" value="1"/>
</dbReference>
<feature type="binding site" evidence="8">
    <location>
        <begin position="39"/>
        <end position="41"/>
    </location>
    <ligand>
        <name>GTP</name>
        <dbReference type="ChEBI" id="CHEBI:37565"/>
    </ligand>
</feature>
<keyword evidence="4 8" id="KW-0547">Nucleotide-binding</keyword>
<dbReference type="InterPro" id="IPR042111">
    <property type="entry name" value="Adenylosuccinate_synth_dom3"/>
</dbReference>
<evidence type="ECO:0000256" key="8">
    <source>
        <dbReference type="HAMAP-Rule" id="MF_00011"/>
    </source>
</evidence>
<feature type="binding site" evidence="8">
    <location>
        <position position="306"/>
    </location>
    <ligand>
        <name>GTP</name>
        <dbReference type="ChEBI" id="CHEBI:37565"/>
    </ligand>
</feature>
<comment type="caution">
    <text evidence="8">Lacks conserved residue(s) required for the propagation of feature annotation.</text>
</comment>
<comment type="function">
    <text evidence="8">Plays an important role in the de novo pathway of purine nucleotide biosynthesis. Catalyzes the first committed step in the biosynthesis of AMP from IMP.</text>
</comment>
<dbReference type="PATRIC" id="fig|1297617.4.peg.1794"/>
<dbReference type="FunFam" id="3.90.170.10:FF:000001">
    <property type="entry name" value="Adenylosuccinate synthetase"/>
    <property type="match status" value="1"/>
</dbReference>
<dbReference type="Proteomes" id="UP000064844">
    <property type="component" value="Chromosome"/>
</dbReference>
<evidence type="ECO:0000256" key="3">
    <source>
        <dbReference type="ARBA" id="ARBA00022723"/>
    </source>
</evidence>
<name>A0A0S2W475_9FIRM</name>
<dbReference type="Pfam" id="PF00709">
    <property type="entry name" value="Adenylsucc_synt"/>
    <property type="match status" value="1"/>
</dbReference>
<dbReference type="GO" id="GO:0046040">
    <property type="term" value="P:IMP metabolic process"/>
    <property type="evidence" value="ECO:0007669"/>
    <property type="project" value="TreeGrafter"/>
</dbReference>
<feature type="binding site" evidence="8">
    <location>
        <begin position="11"/>
        <end position="17"/>
    </location>
    <ligand>
        <name>GTP</name>
        <dbReference type="ChEBI" id="CHEBI:37565"/>
    </ligand>
</feature>
<dbReference type="FunFam" id="1.10.300.10:FF:000001">
    <property type="entry name" value="Adenylosuccinate synthetase"/>
    <property type="match status" value="1"/>
</dbReference>
<feature type="binding site" evidence="8">
    <location>
        <begin position="300"/>
        <end position="306"/>
    </location>
    <ligand>
        <name>substrate</name>
    </ligand>
</feature>
<dbReference type="GO" id="GO:0044208">
    <property type="term" value="P:'de novo' AMP biosynthetic process"/>
    <property type="evidence" value="ECO:0007669"/>
    <property type="project" value="UniProtKB-UniRule"/>
</dbReference>
<comment type="similarity">
    <text evidence="8">Belongs to the adenylosuccinate synthetase family.</text>
</comment>
<dbReference type="NCBIfam" id="TIGR00184">
    <property type="entry name" value="purA"/>
    <property type="match status" value="1"/>
</dbReference>
<feature type="binding site" evidence="8">
    <location>
        <begin position="332"/>
        <end position="334"/>
    </location>
    <ligand>
        <name>GTP</name>
        <dbReference type="ChEBI" id="CHEBI:37565"/>
    </ligand>
</feature>
<comment type="cofactor">
    <cofactor evidence="8">
        <name>Mg(2+)</name>
        <dbReference type="ChEBI" id="CHEBI:18420"/>
    </cofactor>
    <text evidence="8">Binds 1 Mg(2+) ion per subunit.</text>
</comment>
<gene>
    <name evidence="8" type="primary">purA</name>
    <name evidence="9" type="ORF">IB211_01746</name>
</gene>
<feature type="binding site" description="in other chain" evidence="8">
    <location>
        <position position="304"/>
    </location>
    <ligand>
        <name>IMP</name>
        <dbReference type="ChEBI" id="CHEBI:58053"/>
        <note>ligand shared between dimeric partners</note>
    </ligand>
</feature>
<dbReference type="KEGG" id="ibu:IB211_01746"/>
<dbReference type="STRING" id="1297617.IB211_01746"/>
<dbReference type="eggNOG" id="COG0104">
    <property type="taxonomic scope" value="Bacteria"/>
</dbReference>
<feature type="binding site" description="in other chain" evidence="8">
    <location>
        <begin position="12"/>
        <end position="15"/>
    </location>
    <ligand>
        <name>IMP</name>
        <dbReference type="ChEBI" id="CHEBI:58053"/>
        <note>ligand shared between dimeric partners</note>
    </ligand>
</feature>
<feature type="binding site" evidence="8">
    <location>
        <position position="141"/>
    </location>
    <ligand>
        <name>IMP</name>
        <dbReference type="ChEBI" id="CHEBI:58053"/>
        <note>ligand shared between dimeric partners</note>
    </ligand>
</feature>
<feature type="active site" description="Proton donor" evidence="8">
    <location>
        <position position="40"/>
    </location>
</feature>
<dbReference type="CDD" id="cd03108">
    <property type="entry name" value="AdSS"/>
    <property type="match status" value="1"/>
</dbReference>
<dbReference type="Gene3D" id="3.90.170.10">
    <property type="entry name" value="Adenylosuccinate Synthetase, subunit A, domain 3"/>
    <property type="match status" value="1"/>
</dbReference>
<comment type="subunit">
    <text evidence="1 8">Homodimer.</text>
</comment>
<dbReference type="GO" id="GO:0000287">
    <property type="term" value="F:magnesium ion binding"/>
    <property type="evidence" value="ECO:0007669"/>
    <property type="project" value="UniProtKB-UniRule"/>
</dbReference>
<reference evidence="9 10" key="1">
    <citation type="journal article" date="2015" name="Nat. Commun.">
        <title>Production of butyrate from lysine and the Amadori product fructoselysine by a human gut commensal.</title>
        <authorList>
            <person name="Bui T.P."/>
            <person name="Ritari J."/>
            <person name="Boeren S."/>
            <person name="de Waard P."/>
            <person name="Plugge C.M."/>
            <person name="de Vos W.M."/>
        </authorList>
    </citation>
    <scope>NUCLEOTIDE SEQUENCE [LARGE SCALE GENOMIC DNA]</scope>
    <source>
        <strain evidence="9 10">AF211</strain>
    </source>
</reference>
<dbReference type="InterPro" id="IPR027417">
    <property type="entry name" value="P-loop_NTPase"/>
</dbReference>
<keyword evidence="6 8" id="KW-0460">Magnesium</keyword>
<dbReference type="Gene3D" id="1.10.300.10">
    <property type="entry name" value="Adenylosuccinate Synthetase, subunit A, domain 2"/>
    <property type="match status" value="1"/>
</dbReference>
<evidence type="ECO:0000256" key="2">
    <source>
        <dbReference type="ARBA" id="ARBA00022598"/>
    </source>
</evidence>
<keyword evidence="8" id="KW-0963">Cytoplasm</keyword>
<dbReference type="NCBIfam" id="NF002223">
    <property type="entry name" value="PRK01117.1"/>
    <property type="match status" value="1"/>
</dbReference>
<evidence type="ECO:0000256" key="1">
    <source>
        <dbReference type="ARBA" id="ARBA00011738"/>
    </source>
</evidence>
<evidence type="ECO:0000256" key="6">
    <source>
        <dbReference type="ARBA" id="ARBA00022842"/>
    </source>
</evidence>
<dbReference type="UniPathway" id="UPA00075">
    <property type="reaction ID" value="UER00335"/>
</dbReference>
<evidence type="ECO:0000256" key="4">
    <source>
        <dbReference type="ARBA" id="ARBA00022741"/>
    </source>
</evidence>
<evidence type="ECO:0000313" key="9">
    <source>
        <dbReference type="EMBL" id="ALP94137.1"/>
    </source>
</evidence>
<evidence type="ECO:0000256" key="5">
    <source>
        <dbReference type="ARBA" id="ARBA00022755"/>
    </source>
</evidence>
<keyword evidence="10" id="KW-1185">Reference proteome</keyword>
<feature type="binding site" evidence="8">
    <location>
        <begin position="413"/>
        <end position="415"/>
    </location>
    <ligand>
        <name>GTP</name>
        <dbReference type="ChEBI" id="CHEBI:37565"/>
    </ligand>
</feature>
<evidence type="ECO:0000313" key="10">
    <source>
        <dbReference type="Proteomes" id="UP000064844"/>
    </source>
</evidence>
<dbReference type="GO" id="GO:0005525">
    <property type="term" value="F:GTP binding"/>
    <property type="evidence" value="ECO:0007669"/>
    <property type="project" value="UniProtKB-UniRule"/>
</dbReference>
<dbReference type="GO" id="GO:0005737">
    <property type="term" value="C:cytoplasm"/>
    <property type="evidence" value="ECO:0007669"/>
    <property type="project" value="UniProtKB-SubCell"/>
</dbReference>
<keyword evidence="3 8" id="KW-0479">Metal-binding</keyword>
<keyword evidence="5 8" id="KW-0658">Purine biosynthesis</keyword>
<feature type="binding site" description="in other chain" evidence="8">
    <location>
        <begin position="37"/>
        <end position="40"/>
    </location>
    <ligand>
        <name>IMP</name>
        <dbReference type="ChEBI" id="CHEBI:58053"/>
        <note>ligand shared between dimeric partners</note>
    </ligand>
</feature>
<comment type="pathway">
    <text evidence="8">Purine metabolism; AMP biosynthesis via de novo pathway; AMP from IMP: step 1/2.</text>
</comment>
<feature type="binding site" description="in other chain" evidence="8">
    <location>
        <position position="237"/>
    </location>
    <ligand>
        <name>IMP</name>
        <dbReference type="ChEBI" id="CHEBI:58053"/>
        <note>ligand shared between dimeric partners</note>
    </ligand>
</feature>
<protein>
    <recommendedName>
        <fullName evidence="8">Adenylosuccinate synthetase</fullName>
        <shortName evidence="8">AMPSase</shortName>
        <shortName evidence="8">AdSS</shortName>
        <ecNumber evidence="8">6.3.4.4</ecNumber>
    </recommendedName>
    <alternativeName>
        <fullName evidence="8">IMP--aspartate ligase</fullName>
    </alternativeName>
</protein>
<comment type="catalytic activity">
    <reaction evidence="8">
        <text>IMP + L-aspartate + GTP = N(6)-(1,2-dicarboxyethyl)-AMP + GDP + phosphate + 2 H(+)</text>
        <dbReference type="Rhea" id="RHEA:15753"/>
        <dbReference type="ChEBI" id="CHEBI:15378"/>
        <dbReference type="ChEBI" id="CHEBI:29991"/>
        <dbReference type="ChEBI" id="CHEBI:37565"/>
        <dbReference type="ChEBI" id="CHEBI:43474"/>
        <dbReference type="ChEBI" id="CHEBI:57567"/>
        <dbReference type="ChEBI" id="CHEBI:58053"/>
        <dbReference type="ChEBI" id="CHEBI:58189"/>
        <dbReference type="EC" id="6.3.4.4"/>
    </reaction>
</comment>
<comment type="subcellular location">
    <subcellularLocation>
        <location evidence="8">Cytoplasm</location>
    </subcellularLocation>
</comment>
<keyword evidence="7 8" id="KW-0342">GTP-binding</keyword>
<sequence>MVRAIVGANWGDEGKGKITDMFAEESDVVVRFQGGANAGHTIICDYGKFALHQLPSGVFYPHITNIIGNGVALDVPKFLEELEHLEAGGVPAPHIIISERTQVLMPYHVLQDQYEEERLGGHAFGSTKSGIAPFYSDKYAKYGIQVCELFDEKMLMERLEQVCQIKNVLFEHLYHKPLLDPKALFQQLMGYREQIAPYVGNALTFVKGALADGKKVLLEAQLGAMKDPDFGIYPFTTSSHTLAAFGCMGVGVAPSDIQTITAVTKAYSSAVGAGAFVSELFGDEGDELRRRGGDAGEYGATTGRPRRVGWFDTVATRYGCMVQGATEVALTAVDVLGYLDEIKVCTGYEIDGKVTRDFPVTRLLEQAKPVYTTLPGWKCDIRGEIDYAKLPQAAKNYVDFLEGEIGVPITLVSTGPKRHEIARR</sequence>
<dbReference type="PANTHER" id="PTHR11846">
    <property type="entry name" value="ADENYLOSUCCINATE SYNTHETASE"/>
    <property type="match status" value="1"/>
</dbReference>
<evidence type="ECO:0000256" key="7">
    <source>
        <dbReference type="ARBA" id="ARBA00023134"/>
    </source>
</evidence>
<dbReference type="PANTHER" id="PTHR11846:SF0">
    <property type="entry name" value="ADENYLOSUCCINATE SYNTHETASE"/>
    <property type="match status" value="1"/>
</dbReference>
<dbReference type="EC" id="6.3.4.4" evidence="8"/>
<proteinExistence type="inferred from homology"/>
<reference evidence="10" key="2">
    <citation type="submission" date="2015-04" db="EMBL/GenBank/DDBJ databases">
        <title>A butyrogenic pathway from the amino acid lysine in a human gut commensal.</title>
        <authorList>
            <person name="de Vos W.M."/>
            <person name="Bui N.T.P."/>
            <person name="Plugge C.M."/>
            <person name="Ritari J."/>
        </authorList>
    </citation>
    <scope>NUCLEOTIDE SEQUENCE [LARGE SCALE GENOMIC DNA]</scope>
    <source>
        <strain evidence="10">AF211</strain>
    </source>
</reference>
<keyword evidence="2 8" id="KW-0436">Ligase</keyword>
<dbReference type="EMBL" id="CP011307">
    <property type="protein sequence ID" value="ALP94137.1"/>
    <property type="molecule type" value="Genomic_DNA"/>
</dbReference>
<dbReference type="Gene3D" id="3.40.440.10">
    <property type="entry name" value="Adenylosuccinate Synthetase, subunit A, domain 1"/>
    <property type="match status" value="1"/>
</dbReference>
<accession>A0A0S2W475</accession>
<feature type="binding site" description="in other chain" evidence="8">
    <location>
        <position position="127"/>
    </location>
    <ligand>
        <name>IMP</name>
        <dbReference type="ChEBI" id="CHEBI:58053"/>
        <note>ligand shared between dimeric partners</note>
    </ligand>
</feature>